<organism evidence="1">
    <name type="scientific">uncultured Caudovirales phage</name>
    <dbReference type="NCBI Taxonomy" id="2100421"/>
    <lineage>
        <taxon>Viruses</taxon>
        <taxon>Duplodnaviria</taxon>
        <taxon>Heunggongvirae</taxon>
        <taxon>Uroviricota</taxon>
        <taxon>Caudoviricetes</taxon>
        <taxon>Peduoviridae</taxon>
        <taxon>Maltschvirus</taxon>
        <taxon>Maltschvirus maltsch</taxon>
    </lineage>
</organism>
<evidence type="ECO:0000313" key="2">
    <source>
        <dbReference type="EMBL" id="CAB4155820.1"/>
    </source>
</evidence>
<accession>A0A6J5MHT3</accession>
<dbReference type="EMBL" id="LR796441">
    <property type="protein sequence ID" value="CAB4144953.1"/>
    <property type="molecule type" value="Genomic_DNA"/>
</dbReference>
<protein>
    <submittedName>
        <fullName evidence="1">Uncharacterized protein</fullName>
    </submittedName>
</protein>
<gene>
    <name evidence="1" type="ORF">UFOVP467_13</name>
    <name evidence="2" type="ORF">UFOVP657_21</name>
</gene>
<dbReference type="EMBL" id="LR796634">
    <property type="protein sequence ID" value="CAB4155820.1"/>
    <property type="molecule type" value="Genomic_DNA"/>
</dbReference>
<name>A0A6J5MHT3_9CAUD</name>
<sequence>MSEWFSLEDRNYYHDHRVQGGRDRWWIDINERKMLARHKYDTEDDKQVWYKFKYETCDTCDGKGHHVNPSVDCNGLTYEDLYDGGYAEDYFDGVYDVDCYKCHGNRVMPVKFGKPIYIEPREDDDDE</sequence>
<proteinExistence type="predicted"/>
<reference evidence="1" key="1">
    <citation type="submission" date="2020-04" db="EMBL/GenBank/DDBJ databases">
        <authorList>
            <person name="Chiriac C."/>
            <person name="Salcher M."/>
            <person name="Ghai R."/>
            <person name="Kavagutti S V."/>
        </authorList>
    </citation>
    <scope>NUCLEOTIDE SEQUENCE</scope>
</reference>
<evidence type="ECO:0000313" key="1">
    <source>
        <dbReference type="EMBL" id="CAB4144953.1"/>
    </source>
</evidence>